<name>A0A9Q8P3K6_PASFU</name>
<organism evidence="2 3">
    <name type="scientific">Passalora fulva</name>
    <name type="common">Tomato leaf mold</name>
    <name type="synonym">Cladosporium fulvum</name>
    <dbReference type="NCBI Taxonomy" id="5499"/>
    <lineage>
        <taxon>Eukaryota</taxon>
        <taxon>Fungi</taxon>
        <taxon>Dikarya</taxon>
        <taxon>Ascomycota</taxon>
        <taxon>Pezizomycotina</taxon>
        <taxon>Dothideomycetes</taxon>
        <taxon>Dothideomycetidae</taxon>
        <taxon>Mycosphaerellales</taxon>
        <taxon>Mycosphaerellaceae</taxon>
        <taxon>Fulvia</taxon>
    </lineage>
</organism>
<dbReference type="GeneID" id="71981719"/>
<keyword evidence="1" id="KW-0472">Membrane</keyword>
<dbReference type="EMBL" id="CP090163">
    <property type="protein sequence ID" value="UJO11894.1"/>
    <property type="molecule type" value="Genomic_DNA"/>
</dbReference>
<evidence type="ECO:0000313" key="3">
    <source>
        <dbReference type="Proteomes" id="UP000756132"/>
    </source>
</evidence>
<keyword evidence="1" id="KW-0812">Transmembrane</keyword>
<keyword evidence="3" id="KW-1185">Reference proteome</keyword>
<proteinExistence type="predicted"/>
<feature type="transmembrane region" description="Helical" evidence="1">
    <location>
        <begin position="34"/>
        <end position="53"/>
    </location>
</feature>
<gene>
    <name evidence="2" type="ORF">CLAFUR5_01841</name>
</gene>
<accession>A0A9Q8P3K6</accession>
<reference evidence="2" key="2">
    <citation type="journal article" date="2022" name="Microb. Genom.">
        <title>A chromosome-scale genome assembly of the tomato pathogen Cladosporium fulvum reveals a compartmentalized genome architecture and the presence of a dispensable chromosome.</title>
        <authorList>
            <person name="Zaccaron A.Z."/>
            <person name="Chen L.H."/>
            <person name="Samaras A."/>
            <person name="Stergiopoulos I."/>
        </authorList>
    </citation>
    <scope>NUCLEOTIDE SEQUENCE</scope>
    <source>
        <strain evidence="2">Race5_Kim</strain>
    </source>
</reference>
<evidence type="ECO:0000256" key="1">
    <source>
        <dbReference type="SAM" id="Phobius"/>
    </source>
</evidence>
<reference evidence="2" key="1">
    <citation type="submission" date="2021-12" db="EMBL/GenBank/DDBJ databases">
        <authorList>
            <person name="Zaccaron A."/>
            <person name="Stergiopoulos I."/>
        </authorList>
    </citation>
    <scope>NUCLEOTIDE SEQUENCE</scope>
    <source>
        <strain evidence="2">Race5_Kim</strain>
    </source>
</reference>
<dbReference type="Proteomes" id="UP000756132">
    <property type="component" value="Chromosome 1"/>
</dbReference>
<keyword evidence="1" id="KW-1133">Transmembrane helix</keyword>
<dbReference type="AlphaFoldDB" id="A0A9Q8P3K6"/>
<dbReference type="RefSeq" id="XP_047756260.1">
    <property type="nucleotide sequence ID" value="XM_047900989.1"/>
</dbReference>
<sequence>MGFAIIGLGVLAGGPGGGGILGNGRELHWTGTWIYAGVTCLAASAIFAAVRFMTGSAKLRVKV</sequence>
<evidence type="ECO:0000313" key="2">
    <source>
        <dbReference type="EMBL" id="UJO11894.1"/>
    </source>
</evidence>
<protein>
    <submittedName>
        <fullName evidence="2">Uncharacterized protein</fullName>
    </submittedName>
</protein>
<dbReference type="KEGG" id="ffu:CLAFUR5_01841"/>